<dbReference type="GO" id="GO:0005815">
    <property type="term" value="C:microtubule organizing center"/>
    <property type="evidence" value="ECO:0007669"/>
    <property type="project" value="TreeGrafter"/>
</dbReference>
<feature type="region of interest" description="Disordered" evidence="1">
    <location>
        <begin position="223"/>
        <end position="246"/>
    </location>
</feature>
<reference evidence="5" key="1">
    <citation type="submission" date="2025-08" db="UniProtKB">
        <authorList>
            <consortium name="RefSeq"/>
        </authorList>
    </citation>
    <scope>IDENTIFICATION</scope>
</reference>
<dbReference type="AlphaFoldDB" id="A0A6J1UZ39"/>
<keyword evidence="4" id="KW-1185">Reference proteome</keyword>
<evidence type="ECO:0000313" key="4">
    <source>
        <dbReference type="Proteomes" id="UP000504612"/>
    </source>
</evidence>
<dbReference type="RefSeq" id="XP_026536266.1">
    <property type="nucleotide sequence ID" value="XM_026680481.1"/>
</dbReference>
<sequence length="657" mass="75851">MLDMIQNAITQAGKNLFITLPKLTSEDVVNIWDAVSEFVEKQLSMNKGVQIPGLGTFSFLREKLHIGSNKSIHLQRPVFLLSEKLAQIHGLKFNKIRIPGDIPIVQLNFIVLSLDSPFNREMVEGCVRETLLSFSRSIATKQTVEFTFKGIGVLIVRDNKVKMKFYKDFLHTMDGSGTLLKALTNRPGTVDSVVSSKDTATPPFPTSNTAVFPRLEVKEMETIAEEGEKSSKEPEQLDKESSKKENTFSKRFLSRQAIFPAKVSGISLTEELEKNLKPKPPPSSRQPTPASDALKSEQEVSRIQTPAPRSQTSSPICDEHGRAGQEMCYLCMQRAQRNIPVYLGEERRRKEKADDCILAQYQAIKDHEALQKELMKREQNREQNQKVASYNLGVAEAMRKQKNEKLVEPFRSFIFEKRPPSSTPHEKQEEYAQHLDKQLETKKARDAKQKQEQDFIDRLQQVQLAEELAAQRAKYLREKLEENQTYKTALDTQIKLRPAPLPEYVPDSTEIIFGKNDMNEEKMGERKKRAREYSKYQLQAVADRKRTAILNQLVDQRRATDMIQRAKKQWIAEKGERMERLFQMNLAIQEDWRKSAGLKRQRDYEEKLFQRAGDKLMLLDQCARYRRCYQCKKDLNHFGKTNIWTDSKYIPGSRLIV</sequence>
<name>A0A6J1UZ39_9SAUR</name>
<accession>A0A6J1UZ39</accession>
<feature type="domain" description="CCDC81 HU" evidence="3">
    <location>
        <begin position="103"/>
        <end position="177"/>
    </location>
</feature>
<gene>
    <name evidence="5" type="primary">CCDC81</name>
</gene>
<proteinExistence type="predicted"/>
<organism evidence="4 5">
    <name type="scientific">Notechis scutatus</name>
    <name type="common">mainland tiger snake</name>
    <dbReference type="NCBI Taxonomy" id="8663"/>
    <lineage>
        <taxon>Eukaryota</taxon>
        <taxon>Metazoa</taxon>
        <taxon>Chordata</taxon>
        <taxon>Craniata</taxon>
        <taxon>Vertebrata</taxon>
        <taxon>Euteleostomi</taxon>
        <taxon>Lepidosauria</taxon>
        <taxon>Squamata</taxon>
        <taxon>Bifurcata</taxon>
        <taxon>Unidentata</taxon>
        <taxon>Episquamata</taxon>
        <taxon>Toxicofera</taxon>
        <taxon>Serpentes</taxon>
        <taxon>Colubroidea</taxon>
        <taxon>Elapidae</taxon>
        <taxon>Hydrophiinae</taxon>
        <taxon>Notechis</taxon>
    </lineage>
</organism>
<feature type="domain" description="CCDC81 HU" evidence="2">
    <location>
        <begin position="7"/>
        <end position="92"/>
    </location>
</feature>
<evidence type="ECO:0000256" key="1">
    <source>
        <dbReference type="SAM" id="MobiDB-lite"/>
    </source>
</evidence>
<evidence type="ECO:0000313" key="5">
    <source>
        <dbReference type="RefSeq" id="XP_026536266.1"/>
    </source>
</evidence>
<feature type="region of interest" description="Disordered" evidence="1">
    <location>
        <begin position="273"/>
        <end position="318"/>
    </location>
</feature>
<feature type="compositionally biased region" description="Polar residues" evidence="1">
    <location>
        <begin position="301"/>
        <end position="315"/>
    </location>
</feature>
<dbReference type="CTD" id="60494"/>
<dbReference type="Pfam" id="PF14908">
    <property type="entry name" value="HU-CCDC81_euk_1"/>
    <property type="match status" value="1"/>
</dbReference>
<dbReference type="InterPro" id="IPR040673">
    <property type="entry name" value="CCDC81_HU_dom_2"/>
</dbReference>
<dbReference type="GeneID" id="113420531"/>
<dbReference type="KEGG" id="nss:113420531"/>
<protein>
    <submittedName>
        <fullName evidence="5">Coiled-coil domain-containing protein 81</fullName>
    </submittedName>
</protein>
<dbReference type="InterPro" id="IPR028034">
    <property type="entry name" value="HU-CCDC81"/>
</dbReference>
<dbReference type="Pfam" id="PF18289">
    <property type="entry name" value="HU-CCDC81_euk_2"/>
    <property type="match status" value="1"/>
</dbReference>
<dbReference type="Proteomes" id="UP000504612">
    <property type="component" value="Unplaced"/>
</dbReference>
<dbReference type="InterPro" id="IPR026295">
    <property type="entry name" value="CCD81"/>
</dbReference>
<evidence type="ECO:0000259" key="2">
    <source>
        <dbReference type="Pfam" id="PF14908"/>
    </source>
</evidence>
<evidence type="ECO:0000259" key="3">
    <source>
        <dbReference type="Pfam" id="PF18289"/>
    </source>
</evidence>
<dbReference type="PANTHER" id="PTHR14362">
    <property type="entry name" value="COILED-COIL DOMAIN-CONTAINING PROTEIN 81"/>
    <property type="match status" value="1"/>
</dbReference>
<dbReference type="PANTHER" id="PTHR14362:SF2">
    <property type="entry name" value="COILED-COIL DOMAIN-CONTAINING PROTEIN 81"/>
    <property type="match status" value="1"/>
</dbReference>